<reference evidence="1" key="1">
    <citation type="journal article" date="2014" name="Int. J. Syst. Evol. Microbiol.">
        <title>Complete genome sequence of Corynebacterium casei LMG S-19264T (=DSM 44701T), isolated from a smear-ripened cheese.</title>
        <authorList>
            <consortium name="US DOE Joint Genome Institute (JGI-PGF)"/>
            <person name="Walter F."/>
            <person name="Albersmeier A."/>
            <person name="Kalinowski J."/>
            <person name="Ruckert C."/>
        </authorList>
    </citation>
    <scope>NUCLEOTIDE SEQUENCE</scope>
    <source>
        <strain evidence="1">CGMCC 1.7081</strain>
    </source>
</reference>
<dbReference type="RefSeq" id="WP_028094702.1">
    <property type="nucleotide sequence ID" value="NZ_BNAP01000025.1"/>
</dbReference>
<reference evidence="1" key="2">
    <citation type="submission" date="2020-09" db="EMBL/GenBank/DDBJ databases">
        <authorList>
            <person name="Sun Q."/>
            <person name="Zhou Y."/>
        </authorList>
    </citation>
    <scope>NUCLEOTIDE SEQUENCE</scope>
    <source>
        <strain evidence="1">CGMCC 1.7081</strain>
    </source>
</reference>
<dbReference type="AlphaFoldDB" id="A0A8J3HBZ5"/>
<sequence>MLRAPLALLLIALLLVSGCGRRLSPQEIAFARTLQGDATDYARVRLVKGAPLAPITFQRKPRPRLTCRERIMPPETGEIVTAKPAAVTLFNHILFTRDWYLPDYLPRYPRLLYLSEAMLFAHEMTHVWQWQNRTETGYSPLGAAAEHRGTDDPYLFDLTGAPDFLSFGYEQQGAIMEEYVCCRALAPQAPRTKRLHAMLAGAMPVAPLPQSRQSDVILPWRGVELTGICS</sequence>
<keyword evidence="2" id="KW-1185">Reference proteome</keyword>
<evidence type="ECO:0000313" key="1">
    <source>
        <dbReference type="EMBL" id="GHG99973.1"/>
    </source>
</evidence>
<protein>
    <recommendedName>
        <fullName evidence="3">DUF4157 domain-containing protein</fullName>
    </recommendedName>
</protein>
<comment type="caution">
    <text evidence="1">The sequence shown here is derived from an EMBL/GenBank/DDBJ whole genome shotgun (WGS) entry which is preliminary data.</text>
</comment>
<name>A0A8J3HBZ5_9RHOB</name>
<dbReference type="Proteomes" id="UP000611500">
    <property type="component" value="Unassembled WGS sequence"/>
</dbReference>
<organism evidence="1 2">
    <name type="scientific">Pseudodonghicola xiamenensis</name>
    <dbReference type="NCBI Taxonomy" id="337702"/>
    <lineage>
        <taxon>Bacteria</taxon>
        <taxon>Pseudomonadati</taxon>
        <taxon>Pseudomonadota</taxon>
        <taxon>Alphaproteobacteria</taxon>
        <taxon>Rhodobacterales</taxon>
        <taxon>Paracoccaceae</taxon>
        <taxon>Pseudodonghicola</taxon>
    </lineage>
</organism>
<gene>
    <name evidence="1" type="ORF">GCM10010961_36260</name>
</gene>
<evidence type="ECO:0000313" key="2">
    <source>
        <dbReference type="Proteomes" id="UP000611500"/>
    </source>
</evidence>
<evidence type="ECO:0008006" key="3">
    <source>
        <dbReference type="Google" id="ProtNLM"/>
    </source>
</evidence>
<dbReference type="EMBL" id="BNAP01000025">
    <property type="protein sequence ID" value="GHG99973.1"/>
    <property type="molecule type" value="Genomic_DNA"/>
</dbReference>
<dbReference type="PROSITE" id="PS51257">
    <property type="entry name" value="PROKAR_LIPOPROTEIN"/>
    <property type="match status" value="1"/>
</dbReference>
<accession>A0A8J3HBZ5</accession>
<proteinExistence type="predicted"/>